<keyword evidence="10" id="KW-1185">Reference proteome</keyword>
<evidence type="ECO:0000259" key="8">
    <source>
        <dbReference type="Pfam" id="PF01694"/>
    </source>
</evidence>
<organism evidence="9 10">
    <name type="scientific">Cognatiyoonia sediminum</name>
    <dbReference type="NCBI Taxonomy" id="1508389"/>
    <lineage>
        <taxon>Bacteria</taxon>
        <taxon>Pseudomonadati</taxon>
        <taxon>Pseudomonadota</taxon>
        <taxon>Alphaproteobacteria</taxon>
        <taxon>Rhodobacterales</taxon>
        <taxon>Paracoccaceae</taxon>
        <taxon>Cognatiyoonia</taxon>
    </lineage>
</organism>
<comment type="similarity">
    <text evidence="2">Belongs to the peptidase S54 family.</text>
</comment>
<dbReference type="EMBL" id="FQXB01000001">
    <property type="protein sequence ID" value="SHG58678.1"/>
    <property type="molecule type" value="Genomic_DNA"/>
</dbReference>
<dbReference type="GO" id="GO:0006508">
    <property type="term" value="P:proteolysis"/>
    <property type="evidence" value="ECO:0007669"/>
    <property type="project" value="UniProtKB-KW"/>
</dbReference>
<dbReference type="GO" id="GO:0004252">
    <property type="term" value="F:serine-type endopeptidase activity"/>
    <property type="evidence" value="ECO:0007669"/>
    <property type="project" value="InterPro"/>
</dbReference>
<dbReference type="SUPFAM" id="SSF144091">
    <property type="entry name" value="Rhomboid-like"/>
    <property type="match status" value="1"/>
</dbReference>
<dbReference type="STRING" id="1508389.SAMN05444003_0035"/>
<dbReference type="InterPro" id="IPR035952">
    <property type="entry name" value="Rhomboid-like_sf"/>
</dbReference>
<dbReference type="FunFam" id="1.20.1540.10:FF:000027">
    <property type="entry name" value="Rhomboid family intramembrane serine protease"/>
    <property type="match status" value="1"/>
</dbReference>
<keyword evidence="9" id="KW-0645">Protease</keyword>
<dbReference type="Pfam" id="PF01694">
    <property type="entry name" value="Rhomboid"/>
    <property type="match status" value="1"/>
</dbReference>
<dbReference type="Proteomes" id="UP000184074">
    <property type="component" value="Unassembled WGS sequence"/>
</dbReference>
<keyword evidence="5 7" id="KW-1133">Transmembrane helix</keyword>
<keyword evidence="3 7" id="KW-0812">Transmembrane</keyword>
<dbReference type="AlphaFoldDB" id="A0A1M5L0V3"/>
<accession>A0A1M5L0V3</accession>
<evidence type="ECO:0000256" key="6">
    <source>
        <dbReference type="ARBA" id="ARBA00023136"/>
    </source>
</evidence>
<feature type="transmembrane region" description="Helical" evidence="7">
    <location>
        <begin position="125"/>
        <end position="145"/>
    </location>
</feature>
<gene>
    <name evidence="9" type="ORF">SAMN05444003_0035</name>
</gene>
<keyword evidence="4" id="KW-0378">Hydrolase</keyword>
<evidence type="ECO:0000256" key="1">
    <source>
        <dbReference type="ARBA" id="ARBA00004141"/>
    </source>
</evidence>
<dbReference type="InterPro" id="IPR022764">
    <property type="entry name" value="Peptidase_S54_rhomboid_dom"/>
</dbReference>
<feature type="transmembrane region" description="Helical" evidence="7">
    <location>
        <begin position="178"/>
        <end position="207"/>
    </location>
</feature>
<dbReference type="Gene3D" id="1.20.1540.10">
    <property type="entry name" value="Rhomboid-like"/>
    <property type="match status" value="1"/>
</dbReference>
<evidence type="ECO:0000256" key="2">
    <source>
        <dbReference type="ARBA" id="ARBA00009045"/>
    </source>
</evidence>
<evidence type="ECO:0000256" key="3">
    <source>
        <dbReference type="ARBA" id="ARBA00022692"/>
    </source>
</evidence>
<evidence type="ECO:0000256" key="7">
    <source>
        <dbReference type="SAM" id="Phobius"/>
    </source>
</evidence>
<dbReference type="GO" id="GO:0016020">
    <property type="term" value="C:membrane"/>
    <property type="evidence" value="ECO:0007669"/>
    <property type="project" value="UniProtKB-SubCell"/>
</dbReference>
<keyword evidence="6 7" id="KW-0472">Membrane</keyword>
<feature type="transmembrane region" description="Helical" evidence="7">
    <location>
        <begin position="219"/>
        <end position="238"/>
    </location>
</feature>
<evidence type="ECO:0000313" key="10">
    <source>
        <dbReference type="Proteomes" id="UP000184074"/>
    </source>
</evidence>
<feature type="transmembrane region" description="Helical" evidence="7">
    <location>
        <begin position="151"/>
        <end position="171"/>
    </location>
</feature>
<reference evidence="9 10" key="1">
    <citation type="submission" date="2016-11" db="EMBL/GenBank/DDBJ databases">
        <authorList>
            <person name="Jaros S."/>
            <person name="Januszkiewicz K."/>
            <person name="Wedrychowicz H."/>
        </authorList>
    </citation>
    <scope>NUCLEOTIDE SEQUENCE [LARGE SCALE GENOMIC DNA]</scope>
    <source>
        <strain evidence="9 10">DSM 28715</strain>
    </source>
</reference>
<name>A0A1M5L0V3_9RHOB</name>
<evidence type="ECO:0000256" key="5">
    <source>
        <dbReference type="ARBA" id="ARBA00022989"/>
    </source>
</evidence>
<dbReference type="InterPro" id="IPR050925">
    <property type="entry name" value="Rhomboid_protease_S54"/>
</dbReference>
<feature type="domain" description="Peptidase S54 rhomboid" evidence="8">
    <location>
        <begin position="90"/>
        <end position="236"/>
    </location>
</feature>
<protein>
    <submittedName>
        <fullName evidence="9">Membrane associated serine protease, rhomboid family</fullName>
    </submittedName>
</protein>
<feature type="transmembrane region" description="Helical" evidence="7">
    <location>
        <begin position="42"/>
        <end position="62"/>
    </location>
</feature>
<feature type="transmembrane region" description="Helical" evidence="7">
    <location>
        <begin position="89"/>
        <end position="113"/>
    </location>
</feature>
<evidence type="ECO:0000313" key="9">
    <source>
        <dbReference type="EMBL" id="SHG58678.1"/>
    </source>
</evidence>
<dbReference type="PANTHER" id="PTHR43731">
    <property type="entry name" value="RHOMBOID PROTEASE"/>
    <property type="match status" value="1"/>
</dbReference>
<proteinExistence type="inferred from homology"/>
<comment type="subcellular location">
    <subcellularLocation>
        <location evidence="1">Membrane</location>
        <topology evidence="1">Multi-pass membrane protein</topology>
    </subcellularLocation>
</comment>
<evidence type="ECO:0000256" key="4">
    <source>
        <dbReference type="ARBA" id="ARBA00022801"/>
    </source>
</evidence>
<sequence length="275" mass="30525">MTGASVANSPKRFCDLDHSPTLIECGAMFPIRDHNPAERTPYVTYTLIALNVFIFLVTLLTAQDERALSMLYYDYGMIPARLTNGEGQLGILTAMFIHAGFWHLGGNMLFLWIFGDNMEDQMGHVPFLVFYLVSGVAASMAHYALAPGSPVPLVGASGAIAGVMGGYLLLFPKARVDIFLFLIIYIRIFPIPSWIMLALWFAMQIFYGVGTGTEGGVAYWAHAGGFVAGLLLTLPLWLKRGGRQFWNRTEGHPDHPDARYPMIESRFPKVTRNKI</sequence>
<dbReference type="PANTHER" id="PTHR43731:SF14">
    <property type="entry name" value="PRESENILIN-ASSOCIATED RHOMBOID-LIKE PROTEIN, MITOCHONDRIAL"/>
    <property type="match status" value="1"/>
</dbReference>